<dbReference type="PANTHER" id="PTHR30137:SF15">
    <property type="entry name" value="BLL6902 PROTEIN"/>
    <property type="match status" value="1"/>
</dbReference>
<evidence type="ECO:0000313" key="2">
    <source>
        <dbReference type="EMBL" id="MBF2713850.1"/>
    </source>
</evidence>
<dbReference type="Proteomes" id="UP000655037">
    <property type="component" value="Unassembled WGS sequence"/>
</dbReference>
<dbReference type="InterPro" id="IPR036661">
    <property type="entry name" value="Luciferase-like_sf"/>
</dbReference>
<protein>
    <submittedName>
        <fullName evidence="2">LLM class flavin-dependent oxidoreductase</fullName>
    </submittedName>
</protein>
<comment type="caution">
    <text evidence="2">The sequence shown here is derived from an EMBL/GenBank/DDBJ whole genome shotgun (WGS) entry which is preliminary data.</text>
</comment>
<name>A0AAE2RBY0_AGRVI</name>
<dbReference type="Pfam" id="PF00296">
    <property type="entry name" value="Bac_luciferase"/>
    <property type="match status" value="1"/>
</dbReference>
<dbReference type="GO" id="GO:0016705">
    <property type="term" value="F:oxidoreductase activity, acting on paired donors, with incorporation or reduction of molecular oxygen"/>
    <property type="evidence" value="ECO:0007669"/>
    <property type="project" value="InterPro"/>
</dbReference>
<organism evidence="2 3">
    <name type="scientific">Agrobacterium vitis</name>
    <name type="common">Rhizobium vitis</name>
    <dbReference type="NCBI Taxonomy" id="373"/>
    <lineage>
        <taxon>Bacteria</taxon>
        <taxon>Pseudomonadati</taxon>
        <taxon>Pseudomonadota</taxon>
        <taxon>Alphaproteobacteria</taxon>
        <taxon>Hyphomicrobiales</taxon>
        <taxon>Rhizobiaceae</taxon>
        <taxon>Rhizobium/Agrobacterium group</taxon>
        <taxon>Agrobacterium</taxon>
    </lineage>
</organism>
<feature type="domain" description="Luciferase-like" evidence="1">
    <location>
        <begin position="24"/>
        <end position="257"/>
    </location>
</feature>
<dbReference type="EMBL" id="JACXXJ020000003">
    <property type="protein sequence ID" value="MBF2713850.1"/>
    <property type="molecule type" value="Genomic_DNA"/>
</dbReference>
<evidence type="ECO:0000313" key="3">
    <source>
        <dbReference type="Proteomes" id="UP000655037"/>
    </source>
</evidence>
<accession>A0AAE2RBY0</accession>
<proteinExistence type="predicted"/>
<evidence type="ECO:0000259" key="1">
    <source>
        <dbReference type="Pfam" id="PF00296"/>
    </source>
</evidence>
<reference evidence="2" key="1">
    <citation type="submission" date="2020-11" db="EMBL/GenBank/DDBJ databases">
        <title>Agrobacterium vitis strain K377 genome.</title>
        <authorList>
            <person name="Xi H."/>
        </authorList>
    </citation>
    <scope>NUCLEOTIDE SEQUENCE</scope>
    <source>
        <strain evidence="2">K377</strain>
    </source>
</reference>
<dbReference type="RefSeq" id="WP_156537347.1">
    <property type="nucleotide sequence ID" value="NZ_JACXXJ020000003.1"/>
</dbReference>
<dbReference type="AlphaFoldDB" id="A0AAE2RBY0"/>
<dbReference type="GO" id="GO:0005829">
    <property type="term" value="C:cytosol"/>
    <property type="evidence" value="ECO:0007669"/>
    <property type="project" value="TreeGrafter"/>
</dbReference>
<dbReference type="PANTHER" id="PTHR30137">
    <property type="entry name" value="LUCIFERASE-LIKE MONOOXYGENASE"/>
    <property type="match status" value="1"/>
</dbReference>
<dbReference type="SUPFAM" id="SSF51679">
    <property type="entry name" value="Bacterial luciferase-like"/>
    <property type="match status" value="1"/>
</dbReference>
<gene>
    <name evidence="2" type="ORF">IEI95_006185</name>
</gene>
<sequence>MAIVINHIGFLIPGNYPERDPLSGLETTLNLFEFGEHLGFDSAWVRHRHLEPGISSAAVFLAAASQRTRRIEIGTAVIPLGYESPFRLAEDLALADVLSAGRLNIGVSAGLPAHLELIGKKVFDGDWTTYDFSHNRVLRLIDNLRSDYLGGEDTRLKTPFGPQRPRLQPHAKGLIDRIWYGGGSIASARWAGSNGLNLLIGNVTSGEDTDNFYEAQARQLSLYRAAGGSASRVALGRVIVPLDSADAPTRRKYLDFAAGRLERTLHPNGERRTLFPRDLVGSSDDILEWLHADPILSEVTELRLELPYEFEQDEYRQILKDFVTKIAPELGWQARNENGTQALGSALDHSHTRSARQTH</sequence>
<dbReference type="InterPro" id="IPR011251">
    <property type="entry name" value="Luciferase-like_dom"/>
</dbReference>
<dbReference type="Gene3D" id="3.20.20.30">
    <property type="entry name" value="Luciferase-like domain"/>
    <property type="match status" value="1"/>
</dbReference>
<dbReference type="InterPro" id="IPR050766">
    <property type="entry name" value="Bact_Lucif_Oxidored"/>
</dbReference>